<feature type="region of interest" description="Disordered" evidence="1">
    <location>
        <begin position="13"/>
        <end position="48"/>
    </location>
</feature>
<evidence type="ECO:0000313" key="3">
    <source>
        <dbReference type="Proteomes" id="UP001066276"/>
    </source>
</evidence>
<evidence type="ECO:0000313" key="2">
    <source>
        <dbReference type="EMBL" id="KAJ1106200.1"/>
    </source>
</evidence>
<feature type="region of interest" description="Disordered" evidence="1">
    <location>
        <begin position="63"/>
        <end position="245"/>
    </location>
</feature>
<dbReference type="EMBL" id="JANPWB010000013">
    <property type="protein sequence ID" value="KAJ1106200.1"/>
    <property type="molecule type" value="Genomic_DNA"/>
</dbReference>
<feature type="compositionally biased region" description="Basic and acidic residues" evidence="1">
    <location>
        <begin position="120"/>
        <end position="135"/>
    </location>
</feature>
<feature type="compositionally biased region" description="Basic residues" evidence="1">
    <location>
        <begin position="13"/>
        <end position="24"/>
    </location>
</feature>
<comment type="caution">
    <text evidence="2">The sequence shown here is derived from an EMBL/GenBank/DDBJ whole genome shotgun (WGS) entry which is preliminary data.</text>
</comment>
<gene>
    <name evidence="2" type="ORF">NDU88_003603</name>
</gene>
<organism evidence="2 3">
    <name type="scientific">Pleurodeles waltl</name>
    <name type="common">Iberian ribbed newt</name>
    <dbReference type="NCBI Taxonomy" id="8319"/>
    <lineage>
        <taxon>Eukaryota</taxon>
        <taxon>Metazoa</taxon>
        <taxon>Chordata</taxon>
        <taxon>Craniata</taxon>
        <taxon>Vertebrata</taxon>
        <taxon>Euteleostomi</taxon>
        <taxon>Amphibia</taxon>
        <taxon>Batrachia</taxon>
        <taxon>Caudata</taxon>
        <taxon>Salamandroidea</taxon>
        <taxon>Salamandridae</taxon>
        <taxon>Pleurodelinae</taxon>
        <taxon>Pleurodeles</taxon>
    </lineage>
</organism>
<dbReference type="Proteomes" id="UP001066276">
    <property type="component" value="Chromosome 9"/>
</dbReference>
<feature type="compositionally biased region" description="Low complexity" evidence="1">
    <location>
        <begin position="92"/>
        <end position="107"/>
    </location>
</feature>
<name>A0AAV7MR19_PLEWA</name>
<protein>
    <submittedName>
        <fullName evidence="2">Uncharacterized protein</fullName>
    </submittedName>
</protein>
<accession>A0AAV7MR19</accession>
<reference evidence="2" key="1">
    <citation type="journal article" date="2022" name="bioRxiv">
        <title>Sequencing and chromosome-scale assembly of the giantPleurodeles waltlgenome.</title>
        <authorList>
            <person name="Brown T."/>
            <person name="Elewa A."/>
            <person name="Iarovenko S."/>
            <person name="Subramanian E."/>
            <person name="Araus A.J."/>
            <person name="Petzold A."/>
            <person name="Susuki M."/>
            <person name="Suzuki K.-i.T."/>
            <person name="Hayashi T."/>
            <person name="Toyoda A."/>
            <person name="Oliveira C."/>
            <person name="Osipova E."/>
            <person name="Leigh N.D."/>
            <person name="Simon A."/>
            <person name="Yun M.H."/>
        </authorList>
    </citation>
    <scope>NUCLEOTIDE SEQUENCE</scope>
    <source>
        <strain evidence="2">20211129_DDA</strain>
        <tissue evidence="2">Liver</tissue>
    </source>
</reference>
<evidence type="ECO:0000256" key="1">
    <source>
        <dbReference type="SAM" id="MobiDB-lite"/>
    </source>
</evidence>
<keyword evidence="3" id="KW-1185">Reference proteome</keyword>
<feature type="compositionally biased region" description="Pro residues" evidence="1">
    <location>
        <begin position="33"/>
        <end position="46"/>
    </location>
</feature>
<sequence length="245" mass="25965">MCRLRPRPELRQRKIAGCHARPRRDLRSTAPYQPGPPTPDPIPIRPLPGSVLLAQCRVPEAIRRAPEKFVCRQPGRYQRPPGGSLSRPRIQALSSASHSALSKRLLSTGPRSLLPGPGDLKARRETPAGGRERPTRSGPQPPHAPGSNQQEKGGGGEPRCDTTADQAPPKSLALPSSLPSTGGGGRSLPSLRAHRGSRHAQQTAGARPLGTPPPPGCQQQPNPAQTASSESLGGSPRGPLLHRRP</sequence>
<proteinExistence type="predicted"/>
<dbReference type="AlphaFoldDB" id="A0AAV7MR19"/>
<feature type="compositionally biased region" description="Low complexity" evidence="1">
    <location>
        <begin position="168"/>
        <end position="180"/>
    </location>
</feature>